<dbReference type="PANTHER" id="PTHR13359">
    <property type="entry name" value="39S RIBOSOMAL PROTEIN L40, MITOCHONDRIAL"/>
    <property type="match status" value="1"/>
</dbReference>
<feature type="region of interest" description="Disordered" evidence="1">
    <location>
        <begin position="48"/>
        <end position="89"/>
    </location>
</feature>
<dbReference type="InterPro" id="IPR039145">
    <property type="entry name" value="Ribosomal_mL40_metazoa/plant"/>
</dbReference>
<feature type="compositionally biased region" description="Low complexity" evidence="1">
    <location>
        <begin position="53"/>
        <end position="68"/>
    </location>
</feature>
<keyword evidence="3" id="KW-1185">Reference proteome</keyword>
<sequence length="250" mass="27576">MASKFAPAARLLRILSSDAVRSKETNFQGAFRDKDLWGFEQWRSFAAASTEQKAATPNAAKASKAKQAGKSDGKESKKEQRERFNDLLDSCLNAPSPVRALKEKDRIRLAEMEKLGVITKEREREMEQEKAREKAAKNAAKKAARGKSTAENEVSEVEMAAAAFENPVLLTAEEGQRLAKEHSRAMLREDRERAKDLSPETSICELSWIAAASLVPTGELLLPVLILLAGTVSTDNRSPCVCRASFAERI</sequence>
<dbReference type="EMBL" id="JBHFFA010000003">
    <property type="protein sequence ID" value="KAL2635917.1"/>
    <property type="molecule type" value="Genomic_DNA"/>
</dbReference>
<feature type="region of interest" description="Disordered" evidence="1">
    <location>
        <begin position="122"/>
        <end position="152"/>
    </location>
</feature>
<dbReference type="AlphaFoldDB" id="A0ABD1Z2W7"/>
<name>A0ABD1Z2W7_9MARC</name>
<gene>
    <name evidence="2" type="ORF">R1flu_007396</name>
</gene>
<evidence type="ECO:0000313" key="2">
    <source>
        <dbReference type="EMBL" id="KAL2635917.1"/>
    </source>
</evidence>
<comment type="caution">
    <text evidence="2">The sequence shown here is derived from an EMBL/GenBank/DDBJ whole genome shotgun (WGS) entry which is preliminary data.</text>
</comment>
<organism evidence="2 3">
    <name type="scientific">Riccia fluitans</name>
    <dbReference type="NCBI Taxonomy" id="41844"/>
    <lineage>
        <taxon>Eukaryota</taxon>
        <taxon>Viridiplantae</taxon>
        <taxon>Streptophyta</taxon>
        <taxon>Embryophyta</taxon>
        <taxon>Marchantiophyta</taxon>
        <taxon>Marchantiopsida</taxon>
        <taxon>Marchantiidae</taxon>
        <taxon>Marchantiales</taxon>
        <taxon>Ricciaceae</taxon>
        <taxon>Riccia</taxon>
    </lineage>
</organism>
<accession>A0ABD1Z2W7</accession>
<evidence type="ECO:0000313" key="3">
    <source>
        <dbReference type="Proteomes" id="UP001605036"/>
    </source>
</evidence>
<evidence type="ECO:0000256" key="1">
    <source>
        <dbReference type="SAM" id="MobiDB-lite"/>
    </source>
</evidence>
<dbReference type="Proteomes" id="UP001605036">
    <property type="component" value="Unassembled WGS sequence"/>
</dbReference>
<feature type="compositionally biased region" description="Basic and acidic residues" evidence="1">
    <location>
        <begin position="69"/>
        <end position="86"/>
    </location>
</feature>
<reference evidence="2 3" key="1">
    <citation type="submission" date="2024-09" db="EMBL/GenBank/DDBJ databases">
        <title>Chromosome-scale assembly of Riccia fluitans.</title>
        <authorList>
            <person name="Paukszto L."/>
            <person name="Sawicki J."/>
            <person name="Karawczyk K."/>
            <person name="Piernik-Szablinska J."/>
            <person name="Szczecinska M."/>
            <person name="Mazdziarz M."/>
        </authorList>
    </citation>
    <scope>NUCLEOTIDE SEQUENCE [LARGE SCALE GENOMIC DNA]</scope>
    <source>
        <strain evidence="2">Rf_01</strain>
        <tissue evidence="2">Aerial parts of the thallus</tissue>
    </source>
</reference>
<proteinExistence type="predicted"/>
<protein>
    <submittedName>
        <fullName evidence="2">Uncharacterized protein</fullName>
    </submittedName>
</protein>
<dbReference type="PANTHER" id="PTHR13359:SF2">
    <property type="entry name" value="LARGE RIBOSOMAL SUBUNIT PROTEIN ML40"/>
    <property type="match status" value="1"/>
</dbReference>
<feature type="compositionally biased region" description="Basic and acidic residues" evidence="1">
    <location>
        <begin position="122"/>
        <end position="136"/>
    </location>
</feature>